<dbReference type="RefSeq" id="WP_092102359.1">
    <property type="nucleotide sequence ID" value="NZ_LT629739.1"/>
</dbReference>
<feature type="region of interest" description="Disordered" evidence="2">
    <location>
        <begin position="300"/>
        <end position="330"/>
    </location>
</feature>
<name>A0A1H1LKV8_BRESA</name>
<dbReference type="InterPro" id="IPR004408">
    <property type="entry name" value="Biotin_CoA_COase_ligase"/>
</dbReference>
<dbReference type="SUPFAM" id="SSF55681">
    <property type="entry name" value="Class II aaRS and biotin synthetases"/>
    <property type="match status" value="1"/>
</dbReference>
<dbReference type="PANTHER" id="PTHR12835">
    <property type="entry name" value="BIOTIN PROTEIN LIGASE"/>
    <property type="match status" value="1"/>
</dbReference>
<feature type="compositionally biased region" description="Low complexity" evidence="2">
    <location>
        <begin position="300"/>
        <end position="323"/>
    </location>
</feature>
<evidence type="ECO:0000313" key="5">
    <source>
        <dbReference type="Proteomes" id="UP000199700"/>
    </source>
</evidence>
<keyword evidence="5" id="KW-1185">Reference proteome</keyword>
<sequence length="330" mass="34936">MNSQHSPFLVDVESLRRKAAARDLDLPVIIWDDVCSSTNDELASLVRGQSTLADDPTDRTRRIAVSNATDFAEVPAQFCVYGTDHQNAGHGRLGRTWTVPARRSLTFSIVLEPGAVFDSWGWIPLIAGEAVRAAIAEAGVSAVLKWPNDVLTADGKKLCGILARVEPLPTGPRIVLGMGINTRLQPDDLPRESASSIAIETDTDGSEVAHEDLLISILSTLIPAYRELVEYDDDDFSRSTVGNEVRANMVTLGTQVRVERPDGSNLYGRATGLDAGGDLIIDNDISVSAGDVHHLRPAADGTATGTAAGTATGTATDAATGTARGLGGRR</sequence>
<dbReference type="PROSITE" id="PS51733">
    <property type="entry name" value="BPL_LPL_CATALYTIC"/>
    <property type="match status" value="1"/>
</dbReference>
<dbReference type="GO" id="GO:0004077">
    <property type="term" value="F:biotin--[biotin carboxyl-carrier protein] ligase activity"/>
    <property type="evidence" value="ECO:0007669"/>
    <property type="project" value="InterPro"/>
</dbReference>
<proteinExistence type="predicted"/>
<gene>
    <name evidence="4" type="ORF">SAMN04489751_0327</name>
</gene>
<protein>
    <submittedName>
        <fullName evidence="4">BirA family transcriptional regulator, biotin operon repressor / biotin-[acetyl-CoA-carboxylase] ligase</fullName>
    </submittedName>
</protein>
<dbReference type="InterPro" id="IPR004143">
    <property type="entry name" value="BPL_LPL_catalytic"/>
</dbReference>
<accession>A0A1H1LKV8</accession>
<dbReference type="Proteomes" id="UP000199700">
    <property type="component" value="Chromosome"/>
</dbReference>
<dbReference type="EMBL" id="LT629739">
    <property type="protein sequence ID" value="SDR75164.1"/>
    <property type="molecule type" value="Genomic_DNA"/>
</dbReference>
<evidence type="ECO:0000313" key="4">
    <source>
        <dbReference type="EMBL" id="SDR75164.1"/>
    </source>
</evidence>
<dbReference type="PANTHER" id="PTHR12835:SF5">
    <property type="entry name" value="BIOTIN--PROTEIN LIGASE"/>
    <property type="match status" value="1"/>
</dbReference>
<dbReference type="Pfam" id="PF03099">
    <property type="entry name" value="BPL_LplA_LipB"/>
    <property type="match status" value="1"/>
</dbReference>
<dbReference type="CDD" id="cd16442">
    <property type="entry name" value="BPL"/>
    <property type="match status" value="1"/>
</dbReference>
<dbReference type="STRING" id="629680.SAMN04489751_0327"/>
<dbReference type="InterPro" id="IPR045864">
    <property type="entry name" value="aa-tRNA-synth_II/BPL/LPL"/>
</dbReference>
<dbReference type="NCBIfam" id="TIGR00121">
    <property type="entry name" value="birA_ligase"/>
    <property type="match status" value="1"/>
</dbReference>
<dbReference type="OrthoDB" id="9807064at2"/>
<feature type="domain" description="BPL/LPL catalytic" evidence="3">
    <location>
        <begin position="36"/>
        <end position="229"/>
    </location>
</feature>
<reference evidence="4" key="1">
    <citation type="submission" date="2016-10" db="EMBL/GenBank/DDBJ databases">
        <authorList>
            <person name="Varghese N."/>
            <person name="Submissions S."/>
        </authorList>
    </citation>
    <scope>NUCLEOTIDE SEQUENCE [LARGE SCALE GENOMIC DNA]</scope>
    <source>
        <strain evidence="4">DSM 22082</strain>
    </source>
</reference>
<evidence type="ECO:0000256" key="1">
    <source>
        <dbReference type="ARBA" id="ARBA00022598"/>
    </source>
</evidence>
<organism evidence="4 5">
    <name type="scientific">Brevibacterium sandarakinum</name>
    <dbReference type="NCBI Taxonomy" id="629680"/>
    <lineage>
        <taxon>Bacteria</taxon>
        <taxon>Bacillati</taxon>
        <taxon>Actinomycetota</taxon>
        <taxon>Actinomycetes</taxon>
        <taxon>Micrococcales</taxon>
        <taxon>Brevibacteriaceae</taxon>
        <taxon>Brevibacterium</taxon>
    </lineage>
</organism>
<evidence type="ECO:0000256" key="2">
    <source>
        <dbReference type="SAM" id="MobiDB-lite"/>
    </source>
</evidence>
<dbReference type="AlphaFoldDB" id="A0A1H1LKV8"/>
<dbReference type="Gene3D" id="2.30.30.100">
    <property type="match status" value="1"/>
</dbReference>
<evidence type="ECO:0000259" key="3">
    <source>
        <dbReference type="PROSITE" id="PS51733"/>
    </source>
</evidence>
<dbReference type="GO" id="GO:0005737">
    <property type="term" value="C:cytoplasm"/>
    <property type="evidence" value="ECO:0007669"/>
    <property type="project" value="TreeGrafter"/>
</dbReference>
<dbReference type="Gene3D" id="3.30.930.10">
    <property type="entry name" value="Bira Bifunctional Protein, Domain 2"/>
    <property type="match status" value="1"/>
</dbReference>
<keyword evidence="1 4" id="KW-0436">Ligase</keyword>